<keyword evidence="8" id="KW-1185">Reference proteome</keyword>
<evidence type="ECO:0000256" key="5">
    <source>
        <dbReference type="SAM" id="SignalP"/>
    </source>
</evidence>
<dbReference type="SUPFAM" id="SSF50044">
    <property type="entry name" value="SH3-domain"/>
    <property type="match status" value="1"/>
</dbReference>
<dbReference type="PROSITE" id="PS50002">
    <property type="entry name" value="SH3"/>
    <property type="match status" value="1"/>
</dbReference>
<feature type="compositionally biased region" description="Polar residues" evidence="3">
    <location>
        <begin position="511"/>
        <end position="521"/>
    </location>
</feature>
<dbReference type="SMART" id="SM00326">
    <property type="entry name" value="SH3"/>
    <property type="match status" value="1"/>
</dbReference>
<name>A0A4P9ZSS7_9FUNG</name>
<dbReference type="Gene3D" id="2.30.30.40">
    <property type="entry name" value="SH3 Domains"/>
    <property type="match status" value="1"/>
</dbReference>
<organism evidence="7 8">
    <name type="scientific">Dimargaris cristalligena</name>
    <dbReference type="NCBI Taxonomy" id="215637"/>
    <lineage>
        <taxon>Eukaryota</taxon>
        <taxon>Fungi</taxon>
        <taxon>Fungi incertae sedis</taxon>
        <taxon>Zoopagomycota</taxon>
        <taxon>Kickxellomycotina</taxon>
        <taxon>Dimargaritomycetes</taxon>
        <taxon>Dimargaritales</taxon>
        <taxon>Dimargaritaceae</taxon>
        <taxon>Dimargaris</taxon>
    </lineage>
</organism>
<dbReference type="AlphaFoldDB" id="A0A4P9ZSS7"/>
<dbReference type="STRING" id="215637.A0A4P9ZSS7"/>
<feature type="region of interest" description="Disordered" evidence="3">
    <location>
        <begin position="225"/>
        <end position="251"/>
    </location>
</feature>
<evidence type="ECO:0000259" key="6">
    <source>
        <dbReference type="PROSITE" id="PS50002"/>
    </source>
</evidence>
<keyword evidence="4" id="KW-0812">Transmembrane</keyword>
<dbReference type="Pfam" id="PF14604">
    <property type="entry name" value="SH3_9"/>
    <property type="match status" value="1"/>
</dbReference>
<evidence type="ECO:0000313" key="8">
    <source>
        <dbReference type="Proteomes" id="UP000268162"/>
    </source>
</evidence>
<feature type="region of interest" description="Disordered" evidence="3">
    <location>
        <begin position="387"/>
        <end position="428"/>
    </location>
</feature>
<dbReference type="OrthoDB" id="5340910at2759"/>
<dbReference type="InterPro" id="IPR036028">
    <property type="entry name" value="SH3-like_dom_sf"/>
</dbReference>
<keyword evidence="5" id="KW-0732">Signal</keyword>
<dbReference type="EMBL" id="ML002690">
    <property type="protein sequence ID" value="RKP36248.1"/>
    <property type="molecule type" value="Genomic_DNA"/>
</dbReference>
<keyword evidence="1 2" id="KW-0728">SH3 domain</keyword>
<keyword evidence="4" id="KW-0472">Membrane</keyword>
<reference evidence="8" key="1">
    <citation type="journal article" date="2018" name="Nat. Microbiol.">
        <title>Leveraging single-cell genomics to expand the fungal tree of life.</title>
        <authorList>
            <person name="Ahrendt S.R."/>
            <person name="Quandt C.A."/>
            <person name="Ciobanu D."/>
            <person name="Clum A."/>
            <person name="Salamov A."/>
            <person name="Andreopoulos B."/>
            <person name="Cheng J.F."/>
            <person name="Woyke T."/>
            <person name="Pelin A."/>
            <person name="Henrissat B."/>
            <person name="Reynolds N.K."/>
            <person name="Benny G.L."/>
            <person name="Smith M.E."/>
            <person name="James T.Y."/>
            <person name="Grigoriev I.V."/>
        </authorList>
    </citation>
    <scope>NUCLEOTIDE SEQUENCE [LARGE SCALE GENOMIC DNA]</scope>
    <source>
        <strain evidence="8">RSA 468</strain>
    </source>
</reference>
<dbReference type="Proteomes" id="UP000268162">
    <property type="component" value="Unassembled WGS sequence"/>
</dbReference>
<accession>A0A4P9ZSS7</accession>
<feature type="domain" description="SH3" evidence="6">
    <location>
        <begin position="326"/>
        <end position="387"/>
    </location>
</feature>
<evidence type="ECO:0000256" key="2">
    <source>
        <dbReference type="PROSITE-ProRule" id="PRU00192"/>
    </source>
</evidence>
<keyword evidence="4" id="KW-1133">Transmembrane helix</keyword>
<gene>
    <name evidence="7" type="ORF">BJ085DRAFT_41119</name>
</gene>
<dbReference type="InterPro" id="IPR001452">
    <property type="entry name" value="SH3_domain"/>
</dbReference>
<feature type="compositionally biased region" description="Basic residues" evidence="3">
    <location>
        <begin position="528"/>
        <end position="537"/>
    </location>
</feature>
<evidence type="ECO:0000256" key="3">
    <source>
        <dbReference type="SAM" id="MobiDB-lite"/>
    </source>
</evidence>
<feature type="signal peptide" evidence="5">
    <location>
        <begin position="1"/>
        <end position="25"/>
    </location>
</feature>
<protein>
    <recommendedName>
        <fullName evidence="6">SH3 domain-containing protein</fullName>
    </recommendedName>
</protein>
<sequence length="549" mass="56694">MGSLVSSSVLLLLVALLGSTQEAAADTTGCFSLAKSKYCGAGFGNYQLSQFIYVGGVTVSNVVQFDRVLDSYLGSAADHADTNRELGCSGWDGGQAPRYRISYLCRSYLANTSSQQCNLGISPPSLCRASCLEYTEGWGPIVSNSTACPNQGLAKTIWKDLVASCDSPYYSGTETEQCVDGAVNEADTCGFGPKDDVSICSYCSGPSSTRDACCRTAIPAYQCTTHDPTDKANNNGSGNDDPDSQDGGDSAGLSPGRIAAIVVPSVVGSLLLLALLAFILHRRKRIEAEKNELFPHVSASSQRLLNMAPGALAAAAVAANGSNQSFEPVQCRVVYPFTPRMDDEVQLTPGDILLLLKIFDDGWAVANNLTTGREGAMPLVCVTPYHPDSAQGSKSEEGEGGDGTTTSRAGGEGTDSSGGNATRGVLNDTFSSSGGSSVAAAAGVGAVAAAGVGTISNPHLRSTDLSSSEHGAYHTDTFSADEIERSLSSLNASAAAIAAAVSAATGSHSSIPNRVSGSVHDSQIPRRSSSKRPKKRGMISSLNDSQESA</sequence>
<evidence type="ECO:0000313" key="7">
    <source>
        <dbReference type="EMBL" id="RKP36248.1"/>
    </source>
</evidence>
<feature type="region of interest" description="Disordered" evidence="3">
    <location>
        <begin position="504"/>
        <end position="549"/>
    </location>
</feature>
<feature type="compositionally biased region" description="Polar residues" evidence="3">
    <location>
        <begin position="540"/>
        <end position="549"/>
    </location>
</feature>
<proteinExistence type="predicted"/>
<feature type="chain" id="PRO_5020874887" description="SH3 domain-containing protein" evidence="5">
    <location>
        <begin position="26"/>
        <end position="549"/>
    </location>
</feature>
<feature type="transmembrane region" description="Helical" evidence="4">
    <location>
        <begin position="258"/>
        <end position="280"/>
    </location>
</feature>
<evidence type="ECO:0000256" key="4">
    <source>
        <dbReference type="SAM" id="Phobius"/>
    </source>
</evidence>
<evidence type="ECO:0000256" key="1">
    <source>
        <dbReference type="ARBA" id="ARBA00022443"/>
    </source>
</evidence>